<reference evidence="3 4" key="1">
    <citation type="submission" date="2016-07" db="EMBL/GenBank/DDBJ databases">
        <title>Developing Vibrio natriegens as a novel, fast-growing host for biotechnology.</title>
        <authorList>
            <person name="Weinstock M.T."/>
            <person name="Hesek E.D."/>
            <person name="Wilson C.M."/>
            <person name="Gibson D.G."/>
        </authorList>
    </citation>
    <scope>NUCLEOTIDE SEQUENCE [LARGE SCALE GENOMIC DNA]</scope>
    <source>
        <strain evidence="3 4">ATCC 14048</strain>
    </source>
</reference>
<dbReference type="PANTHER" id="PTHR20883">
    <property type="entry name" value="PHYTANOYL-COA DIOXYGENASE DOMAIN CONTAINING 1"/>
    <property type="match status" value="1"/>
</dbReference>
<dbReference type="SUPFAM" id="SSF51197">
    <property type="entry name" value="Clavaminate synthase-like"/>
    <property type="match status" value="1"/>
</dbReference>
<dbReference type="Gene3D" id="2.60.120.620">
    <property type="entry name" value="q2cbj1_9rhob like domain"/>
    <property type="match status" value="1"/>
</dbReference>
<organism evidence="3 4">
    <name type="scientific">Vibrio natriegens NBRC 15636 = ATCC 14048 = DSM 759</name>
    <dbReference type="NCBI Taxonomy" id="1219067"/>
    <lineage>
        <taxon>Bacteria</taxon>
        <taxon>Pseudomonadati</taxon>
        <taxon>Pseudomonadota</taxon>
        <taxon>Gammaproteobacteria</taxon>
        <taxon>Vibrionales</taxon>
        <taxon>Vibrionaceae</taxon>
        <taxon>Vibrio</taxon>
    </lineage>
</organism>
<keyword evidence="4" id="KW-1185">Reference proteome</keyword>
<evidence type="ECO:0000256" key="1">
    <source>
        <dbReference type="ARBA" id="ARBA00022723"/>
    </source>
</evidence>
<evidence type="ECO:0000313" key="3">
    <source>
        <dbReference type="EMBL" id="ANQ14492.1"/>
    </source>
</evidence>
<keyword evidence="1" id="KW-0479">Metal-binding</keyword>
<dbReference type="GO" id="GO:0016706">
    <property type="term" value="F:2-oxoglutarate-dependent dioxygenase activity"/>
    <property type="evidence" value="ECO:0007669"/>
    <property type="project" value="UniProtKB-ARBA"/>
</dbReference>
<dbReference type="Pfam" id="PF05721">
    <property type="entry name" value="PhyH"/>
    <property type="match status" value="1"/>
</dbReference>
<keyword evidence="2" id="KW-0408">Iron</keyword>
<dbReference type="Proteomes" id="UP000092741">
    <property type="component" value="Chromosome 2"/>
</dbReference>
<evidence type="ECO:0008006" key="5">
    <source>
        <dbReference type="Google" id="ProtNLM"/>
    </source>
</evidence>
<accession>A0AAN0Y6F0</accession>
<dbReference type="GeneID" id="70915470"/>
<evidence type="ECO:0000313" key="4">
    <source>
        <dbReference type="Proteomes" id="UP000092741"/>
    </source>
</evidence>
<dbReference type="EMBL" id="CP016346">
    <property type="protein sequence ID" value="ANQ14492.1"/>
    <property type="molecule type" value="Genomic_DNA"/>
</dbReference>
<gene>
    <name evidence="3" type="ORF">BA890_17245</name>
</gene>
<dbReference type="PANTHER" id="PTHR20883:SF15">
    <property type="entry name" value="PHYTANOYL-COA DIOXYGENASE DOMAIN-CONTAINING PROTEIN 1"/>
    <property type="match status" value="1"/>
</dbReference>
<dbReference type="AlphaFoldDB" id="A0AAN0Y6F0"/>
<dbReference type="GO" id="GO:0005506">
    <property type="term" value="F:iron ion binding"/>
    <property type="evidence" value="ECO:0007669"/>
    <property type="project" value="UniProtKB-ARBA"/>
</dbReference>
<evidence type="ECO:0000256" key="2">
    <source>
        <dbReference type="ARBA" id="ARBA00023004"/>
    </source>
</evidence>
<protein>
    <recommendedName>
        <fullName evidence="5">Phytanoyl-CoA dioxygenase</fullName>
    </recommendedName>
</protein>
<dbReference type="InterPro" id="IPR008775">
    <property type="entry name" value="Phytyl_CoA_dOase-like"/>
</dbReference>
<name>A0AAN0Y6F0_VIBNA</name>
<proteinExistence type="predicted"/>
<dbReference type="RefSeq" id="WP_020336069.1">
    <property type="nucleotide sequence ID" value="NZ_ATFJ01000039.1"/>
</dbReference>
<sequence length="301" mass="33670">MSLIHLPSNTSVEEVVRCLDDEGYCIIDNAVDGAIIDAINEEMRSYIGETDNGDNNALGKLTRRSGSVIARSPSSHSIIMHPTVVGATQAYLGRNASKIQLNLTQVISIGPGNKEQFLHRDEGCWEWFDHFPVDFQTEVSTIWALDDFTDENGATRVIPKSHKHTKIPTDFTLADTVPAEMKKGSVLIYSGKTIHGGGPNRSDMWRRALNVDYCIGWLRQEENQYLAVPPELAKTLPEDMQRLIGYDFGAASLGYVREFEDPRVALYPEEKGDPKTFMKLLERSSEYSKNAKGVLDFVNNQ</sequence>